<gene>
    <name evidence="3" type="ORF">FCH28_34950</name>
</gene>
<feature type="compositionally biased region" description="Low complexity" evidence="1">
    <location>
        <begin position="224"/>
        <end position="238"/>
    </location>
</feature>
<dbReference type="AlphaFoldDB" id="A0A4U0MNF0"/>
<comment type="caution">
    <text evidence="3">The sequence shown here is derived from an EMBL/GenBank/DDBJ whole genome shotgun (WGS) entry which is preliminary data.</text>
</comment>
<evidence type="ECO:0000256" key="2">
    <source>
        <dbReference type="SAM" id="Phobius"/>
    </source>
</evidence>
<evidence type="ECO:0000313" key="4">
    <source>
        <dbReference type="Proteomes" id="UP000308697"/>
    </source>
</evidence>
<feature type="compositionally biased region" description="Basic residues" evidence="1">
    <location>
        <begin position="93"/>
        <end position="104"/>
    </location>
</feature>
<proteinExistence type="predicted"/>
<dbReference type="Proteomes" id="UP000308697">
    <property type="component" value="Unassembled WGS sequence"/>
</dbReference>
<evidence type="ECO:0000313" key="3">
    <source>
        <dbReference type="EMBL" id="TJZ42219.1"/>
    </source>
</evidence>
<feature type="region of interest" description="Disordered" evidence="1">
    <location>
        <begin position="31"/>
        <end position="104"/>
    </location>
</feature>
<accession>A0A4U0MNF0</accession>
<dbReference type="RefSeq" id="WP_136744391.1">
    <property type="nucleotide sequence ID" value="NZ_SUMB01000017.1"/>
</dbReference>
<keyword evidence="2" id="KW-1133">Transmembrane helix</keyword>
<feature type="compositionally biased region" description="Low complexity" evidence="1">
    <location>
        <begin position="34"/>
        <end position="67"/>
    </location>
</feature>
<keyword evidence="2" id="KW-0812">Transmembrane</keyword>
<feature type="transmembrane region" description="Helical" evidence="2">
    <location>
        <begin position="109"/>
        <end position="127"/>
    </location>
</feature>
<keyword evidence="4" id="KW-1185">Reference proteome</keyword>
<feature type="compositionally biased region" description="Polar residues" evidence="1">
    <location>
        <begin position="152"/>
        <end position="161"/>
    </location>
</feature>
<keyword evidence="2" id="KW-0472">Membrane</keyword>
<feature type="region of interest" description="Disordered" evidence="1">
    <location>
        <begin position="132"/>
        <end position="278"/>
    </location>
</feature>
<dbReference type="EMBL" id="SUMB01000017">
    <property type="protein sequence ID" value="TJZ42219.1"/>
    <property type="molecule type" value="Genomic_DNA"/>
</dbReference>
<reference evidence="3 4" key="1">
    <citation type="submission" date="2019-04" db="EMBL/GenBank/DDBJ databases">
        <title>Streptomyces piniterrae sp. nov., a heliquinomycin-producing actinomycete isolated from rhizosphere soil of Pinus yunnanensis.</title>
        <authorList>
            <person name="Zhuang X."/>
            <person name="Zhao J."/>
        </authorList>
    </citation>
    <scope>NUCLEOTIDE SEQUENCE [LARGE SCALE GENOMIC DNA]</scope>
    <source>
        <strain evidence="4">jys28</strain>
    </source>
</reference>
<evidence type="ECO:0000256" key="1">
    <source>
        <dbReference type="SAM" id="MobiDB-lite"/>
    </source>
</evidence>
<name>A0A4U0MNF0_9ACTN</name>
<feature type="compositionally biased region" description="Low complexity" evidence="1">
    <location>
        <begin position="248"/>
        <end position="268"/>
    </location>
</feature>
<organism evidence="3 4">
    <name type="scientific">Streptomyces piniterrae</name>
    <dbReference type="NCBI Taxonomy" id="2571125"/>
    <lineage>
        <taxon>Bacteria</taxon>
        <taxon>Bacillati</taxon>
        <taxon>Actinomycetota</taxon>
        <taxon>Actinomycetes</taxon>
        <taxon>Kitasatosporales</taxon>
        <taxon>Streptomycetaceae</taxon>
        <taxon>Streptomyces</taxon>
    </lineage>
</organism>
<feature type="compositionally biased region" description="Low complexity" evidence="1">
    <location>
        <begin position="198"/>
        <end position="216"/>
    </location>
</feature>
<feature type="compositionally biased region" description="Low complexity" evidence="1">
    <location>
        <begin position="138"/>
        <end position="150"/>
    </location>
</feature>
<protein>
    <submittedName>
        <fullName evidence="3">Uncharacterized protein</fullName>
    </submittedName>
</protein>
<sequence>MDYCSSCRRNLNGALMCPGCGAYAPDIAPPAPRQPDAAAAAATPWDTPWDPWGTAEMPASPDAVADAPVEDHLPVEAPSVGAGSAAPTGQGRAARRRQLARWKKHKRRAVAATAFAIAGGALTVALLPNKPSTSQTHAAAAPDPEAAGAPRTENTAASSEQPDSRASRHTNSRPPVKADRQQNTGVAAPRTATPSQRPTVAAHPAATASATPYAAPVSGKGTQADDGGAAAPETTAAAPREDSGDGGSTSQTSPAPSTPESEPTSPTQVCLLGVVCVD</sequence>